<proteinExistence type="predicted"/>
<evidence type="ECO:0000313" key="2">
    <source>
        <dbReference type="Proteomes" id="UP001370348"/>
    </source>
</evidence>
<accession>A0ABZ2LRE3</accession>
<reference evidence="1 2" key="1">
    <citation type="submission" date="2021-12" db="EMBL/GenBank/DDBJ databases">
        <title>Discovery of the Pendulisporaceae a myxobacterial family with distinct sporulation behavior and unique specialized metabolism.</title>
        <authorList>
            <person name="Garcia R."/>
            <person name="Popoff A."/>
            <person name="Bader C.D."/>
            <person name="Loehr J."/>
            <person name="Walesch S."/>
            <person name="Walt C."/>
            <person name="Boldt J."/>
            <person name="Bunk B."/>
            <person name="Haeckl F.J.F.P.J."/>
            <person name="Gunesch A.P."/>
            <person name="Birkelbach J."/>
            <person name="Nuebel U."/>
            <person name="Pietschmann T."/>
            <person name="Bach T."/>
            <person name="Mueller R."/>
        </authorList>
    </citation>
    <scope>NUCLEOTIDE SEQUENCE [LARGE SCALE GENOMIC DNA]</scope>
    <source>
        <strain evidence="1 2">MSr11954</strain>
    </source>
</reference>
<dbReference type="Proteomes" id="UP001370348">
    <property type="component" value="Chromosome"/>
</dbReference>
<sequence>MSLLPQGWESGAAGGAPPSTVVGALAAHAPPSLIAPPAWRRIESFVSTLPAAFFWGIFECRLAPADERVDMLLCASRRHGGDGALGRALEGGAHRFGPITPFLQAWVEPDGPLADVPLIWIEHDLLAEGPSAPFVQFCVDPSYPVAHETPLEPSRLRALAARGAGLLLGEPANDGAMDRLAACAARLPEGGRIVHVGVIPHRGSRDLRVLAGVPTFAVQGWLAAIGWPGDQAIAADFLSLLGAHVPLASVQLDLGDAVRPTLALEFPLLTRPDRDPRWSAFIESLVARGLASPEKGRAALGWIGDATYDLPGAPWLTNVQRQLDIKLVLSADGTCEAKAYLCFHPRFVLL</sequence>
<dbReference type="RefSeq" id="WP_394823104.1">
    <property type="nucleotide sequence ID" value="NZ_CP089984.1"/>
</dbReference>
<dbReference type="EMBL" id="CP089984">
    <property type="protein sequence ID" value="WXB13494.1"/>
    <property type="molecule type" value="Genomic_DNA"/>
</dbReference>
<name>A0ABZ2LRE3_9BACT</name>
<organism evidence="1 2">
    <name type="scientific">Pendulispora albinea</name>
    <dbReference type="NCBI Taxonomy" id="2741071"/>
    <lineage>
        <taxon>Bacteria</taxon>
        <taxon>Pseudomonadati</taxon>
        <taxon>Myxococcota</taxon>
        <taxon>Myxococcia</taxon>
        <taxon>Myxococcales</taxon>
        <taxon>Sorangiineae</taxon>
        <taxon>Pendulisporaceae</taxon>
        <taxon>Pendulispora</taxon>
    </lineage>
</organism>
<keyword evidence="2" id="KW-1185">Reference proteome</keyword>
<gene>
    <name evidence="1" type="ORF">LZC94_37325</name>
</gene>
<evidence type="ECO:0000313" key="1">
    <source>
        <dbReference type="EMBL" id="WXB13494.1"/>
    </source>
</evidence>
<protein>
    <submittedName>
        <fullName evidence="1">Uncharacterized protein</fullName>
    </submittedName>
</protein>